<evidence type="ECO:0000313" key="6">
    <source>
        <dbReference type="EMBL" id="QBB70241.1"/>
    </source>
</evidence>
<dbReference type="GO" id="GO:0008483">
    <property type="term" value="F:transaminase activity"/>
    <property type="evidence" value="ECO:0007669"/>
    <property type="project" value="UniProtKB-KW"/>
</dbReference>
<feature type="modified residue" description="N6-(pyridoxal phosphate)lysine" evidence="4">
    <location>
        <position position="186"/>
    </location>
</feature>
<dbReference type="CDD" id="cd00616">
    <property type="entry name" value="AHBA_syn"/>
    <property type="match status" value="1"/>
</dbReference>
<organism evidence="6 7">
    <name type="scientific">Pseudolysobacter antarcticus</name>
    <dbReference type="NCBI Taxonomy" id="2511995"/>
    <lineage>
        <taxon>Bacteria</taxon>
        <taxon>Pseudomonadati</taxon>
        <taxon>Pseudomonadota</taxon>
        <taxon>Gammaproteobacteria</taxon>
        <taxon>Lysobacterales</taxon>
        <taxon>Rhodanobacteraceae</taxon>
        <taxon>Pseudolysobacter</taxon>
    </lineage>
</organism>
<dbReference type="AlphaFoldDB" id="A0A411HID4"/>
<dbReference type="Gene3D" id="3.90.1150.10">
    <property type="entry name" value="Aspartate Aminotransferase, domain 1"/>
    <property type="match status" value="1"/>
</dbReference>
<protein>
    <submittedName>
        <fullName evidence="6">DegT/DnrJ/EryC1/StrS family aminotransferase</fullName>
    </submittedName>
</protein>
<evidence type="ECO:0000256" key="5">
    <source>
        <dbReference type="RuleBase" id="RU004508"/>
    </source>
</evidence>
<dbReference type="PIRSF" id="PIRSF000390">
    <property type="entry name" value="PLP_StrS"/>
    <property type="match status" value="1"/>
</dbReference>
<dbReference type="InterPro" id="IPR015422">
    <property type="entry name" value="PyrdxlP-dep_Trfase_small"/>
</dbReference>
<dbReference type="InterPro" id="IPR015421">
    <property type="entry name" value="PyrdxlP-dep_Trfase_major"/>
</dbReference>
<feature type="active site" description="Proton acceptor" evidence="3">
    <location>
        <position position="186"/>
    </location>
</feature>
<dbReference type="GO" id="GO:0030170">
    <property type="term" value="F:pyridoxal phosphate binding"/>
    <property type="evidence" value="ECO:0007669"/>
    <property type="project" value="TreeGrafter"/>
</dbReference>
<evidence type="ECO:0000256" key="2">
    <source>
        <dbReference type="ARBA" id="ARBA00037999"/>
    </source>
</evidence>
<proteinExistence type="inferred from homology"/>
<evidence type="ECO:0000256" key="4">
    <source>
        <dbReference type="PIRSR" id="PIRSR000390-2"/>
    </source>
</evidence>
<comment type="similarity">
    <text evidence="2 5">Belongs to the DegT/DnrJ/EryC1 family.</text>
</comment>
<evidence type="ECO:0000256" key="1">
    <source>
        <dbReference type="ARBA" id="ARBA00022898"/>
    </source>
</evidence>
<dbReference type="KEGG" id="xbc:ELE36_07620"/>
<keyword evidence="6" id="KW-0032">Aminotransferase</keyword>
<dbReference type="InterPro" id="IPR000653">
    <property type="entry name" value="DegT/StrS_aminotransferase"/>
</dbReference>
<dbReference type="PANTHER" id="PTHR30244">
    <property type="entry name" value="TRANSAMINASE"/>
    <property type="match status" value="1"/>
</dbReference>
<accession>A0A411HID4</accession>
<keyword evidence="7" id="KW-1185">Reference proteome</keyword>
<dbReference type="EMBL" id="CP035704">
    <property type="protein sequence ID" value="QBB70241.1"/>
    <property type="molecule type" value="Genomic_DNA"/>
</dbReference>
<reference evidence="6 7" key="1">
    <citation type="submission" date="2019-01" db="EMBL/GenBank/DDBJ databases">
        <title>Pseudolysobacter antarctica gen. nov., sp. nov., isolated from Fildes Peninsula, Antarctica.</title>
        <authorList>
            <person name="Wei Z."/>
            <person name="Peng F."/>
        </authorList>
    </citation>
    <scope>NUCLEOTIDE SEQUENCE [LARGE SCALE GENOMIC DNA]</scope>
    <source>
        <strain evidence="6 7">AQ6-296</strain>
    </source>
</reference>
<dbReference type="OrthoDB" id="9804264at2"/>
<evidence type="ECO:0000313" key="7">
    <source>
        <dbReference type="Proteomes" id="UP000291562"/>
    </source>
</evidence>
<dbReference type="RefSeq" id="WP_129832500.1">
    <property type="nucleotide sequence ID" value="NZ_CP035704.1"/>
</dbReference>
<gene>
    <name evidence="6" type="ORF">ELE36_07620</name>
</gene>
<sequence>MKVAFFDIAAQYRALRYEIDAAVRHVLESGRYSNATENAAFEKELGAYLGVREVVAVNSGTDALLLSLKALGIGADDEVIVPSFTFFATAEAVCLAGAQPRFADCANGAFNIDLRSVEDAFSPKVKAVIAVHLYGQPVDLAPIQEFCAARNLHLIEDCAQALGAAYRGRRVGTLGVAGAFSFYPTKNLGACGDGGAICCDDPELAAHLRRLRNHGRTSAFSHSEIGINSRLDEIQAAILRVKLPHLDHWNARRLALAQRYRIGLQNTRCILPPGCNSSTSVFHHFAVIHPQRNALRAFLAEHDVETAIYYPTPCHLQSAFGNGVNALSLPQAERNADHMLALPIYPELSDIAIDHVVSLVRAFEQG</sequence>
<dbReference type="GO" id="GO:0000271">
    <property type="term" value="P:polysaccharide biosynthetic process"/>
    <property type="evidence" value="ECO:0007669"/>
    <property type="project" value="TreeGrafter"/>
</dbReference>
<dbReference type="PANTHER" id="PTHR30244:SF36">
    <property type="entry name" value="3-OXO-GLUCOSE-6-PHOSPHATE:GLUTAMATE AMINOTRANSFERASE"/>
    <property type="match status" value="1"/>
</dbReference>
<dbReference type="Gene3D" id="3.40.640.10">
    <property type="entry name" value="Type I PLP-dependent aspartate aminotransferase-like (Major domain)"/>
    <property type="match status" value="1"/>
</dbReference>
<dbReference type="Proteomes" id="UP000291562">
    <property type="component" value="Chromosome"/>
</dbReference>
<dbReference type="SUPFAM" id="SSF53383">
    <property type="entry name" value="PLP-dependent transferases"/>
    <property type="match status" value="1"/>
</dbReference>
<dbReference type="InterPro" id="IPR015424">
    <property type="entry name" value="PyrdxlP-dep_Trfase"/>
</dbReference>
<evidence type="ECO:0000256" key="3">
    <source>
        <dbReference type="PIRSR" id="PIRSR000390-1"/>
    </source>
</evidence>
<keyword evidence="6" id="KW-0808">Transferase</keyword>
<name>A0A411HID4_9GAMM</name>
<dbReference type="Pfam" id="PF01041">
    <property type="entry name" value="DegT_DnrJ_EryC1"/>
    <property type="match status" value="1"/>
</dbReference>
<keyword evidence="1 4" id="KW-0663">Pyridoxal phosphate</keyword>